<feature type="compositionally biased region" description="Polar residues" evidence="1">
    <location>
        <begin position="226"/>
        <end position="237"/>
    </location>
</feature>
<dbReference type="AlphaFoldDB" id="A0A6G1MN48"/>
<dbReference type="Pfam" id="PF13376">
    <property type="entry name" value="OmdA"/>
    <property type="match status" value="1"/>
</dbReference>
<dbReference type="EMBL" id="JAABOE010000010">
    <property type="protein sequence ID" value="KAF3188646.1"/>
    <property type="molecule type" value="Genomic_DNA"/>
</dbReference>
<feature type="compositionally biased region" description="Basic residues" evidence="1">
    <location>
        <begin position="267"/>
        <end position="277"/>
    </location>
</feature>
<dbReference type="Proteomes" id="UP000479691">
    <property type="component" value="Unassembled WGS sequence"/>
</dbReference>
<protein>
    <submittedName>
        <fullName evidence="2">Uncharacterized protein</fullName>
    </submittedName>
</protein>
<dbReference type="Proteomes" id="UP000483672">
    <property type="component" value="Unassembled WGS sequence"/>
</dbReference>
<name>A0A6G1MN48_ORBOL</name>
<reference evidence="4 5" key="1">
    <citation type="submission" date="2019-06" db="EMBL/GenBank/DDBJ databases">
        <authorList>
            <person name="Palmer J.M."/>
        </authorList>
    </citation>
    <scope>NUCLEOTIDE SEQUENCE [LARGE SCALE GENOMIC DNA]</scope>
    <source>
        <strain evidence="3 5">TWF191</strain>
        <strain evidence="2 4">TWF788</strain>
    </source>
</reference>
<organism evidence="2 4">
    <name type="scientific">Orbilia oligospora</name>
    <name type="common">Nematode-trapping fungus</name>
    <name type="synonym">Arthrobotrys oligospora</name>
    <dbReference type="NCBI Taxonomy" id="2813651"/>
    <lineage>
        <taxon>Eukaryota</taxon>
        <taxon>Fungi</taxon>
        <taxon>Dikarya</taxon>
        <taxon>Ascomycota</taxon>
        <taxon>Pezizomycotina</taxon>
        <taxon>Orbiliomycetes</taxon>
        <taxon>Orbiliales</taxon>
        <taxon>Orbiliaceae</taxon>
        <taxon>Orbilia</taxon>
    </lineage>
</organism>
<accession>A0A6G1MN48</accession>
<evidence type="ECO:0000313" key="5">
    <source>
        <dbReference type="Proteomes" id="UP000483672"/>
    </source>
</evidence>
<feature type="region of interest" description="Disordered" evidence="1">
    <location>
        <begin position="194"/>
        <end position="277"/>
    </location>
</feature>
<evidence type="ECO:0000313" key="2">
    <source>
        <dbReference type="EMBL" id="KAF3188646.1"/>
    </source>
</evidence>
<evidence type="ECO:0000313" key="4">
    <source>
        <dbReference type="Proteomes" id="UP000479691"/>
    </source>
</evidence>
<sequence>MPRPDVSPLTVLNATAWTSWLAKNAQKSSGVWLTLAKKGVTSPTSLTYSEALEEALCYGWIDGQRKSCDEKTFAQRFTPRTGKSGWSKRNVGIVEKLEREGRMKAGGVAAVVAAKADGRWERAYAGSATAVADPAFLEALEGNEVAKRAYEGLSSQNRFAIYLRLLQLKTEAGRTRKIREFVVMLENGGTIYPQNSRVVEEEDKDKDMDRQKEQGEGKGKAKRIATSESGDETTPSVQKRAKKGKAEASKVEVGTKVVEEKVEPRRRQGLRQRKEKP</sequence>
<proteinExistence type="predicted"/>
<evidence type="ECO:0000313" key="3">
    <source>
        <dbReference type="EMBL" id="KAF3202781.1"/>
    </source>
</evidence>
<evidence type="ECO:0000256" key="1">
    <source>
        <dbReference type="SAM" id="MobiDB-lite"/>
    </source>
</evidence>
<gene>
    <name evidence="3" type="ORF">TWF191_002871</name>
    <name evidence="2" type="ORF">TWF788_000391</name>
</gene>
<feature type="compositionally biased region" description="Basic and acidic residues" evidence="1">
    <location>
        <begin position="205"/>
        <end position="219"/>
    </location>
</feature>
<comment type="caution">
    <text evidence="2">The sequence shown here is derived from an EMBL/GenBank/DDBJ whole genome shotgun (WGS) entry which is preliminary data.</text>
</comment>
<dbReference type="EMBL" id="WIPF01000163">
    <property type="protein sequence ID" value="KAF3202781.1"/>
    <property type="molecule type" value="Genomic_DNA"/>
</dbReference>
<feature type="compositionally biased region" description="Basic and acidic residues" evidence="1">
    <location>
        <begin position="257"/>
        <end position="266"/>
    </location>
</feature>